<organism evidence="2 3">
    <name type="scientific">Desmophyllum pertusum</name>
    <dbReference type="NCBI Taxonomy" id="174260"/>
    <lineage>
        <taxon>Eukaryota</taxon>
        <taxon>Metazoa</taxon>
        <taxon>Cnidaria</taxon>
        <taxon>Anthozoa</taxon>
        <taxon>Hexacorallia</taxon>
        <taxon>Scleractinia</taxon>
        <taxon>Caryophylliina</taxon>
        <taxon>Caryophylliidae</taxon>
        <taxon>Desmophyllum</taxon>
    </lineage>
</organism>
<proteinExistence type="predicted"/>
<comment type="caution">
    <text evidence="2">The sequence shown here is derived from an EMBL/GenBank/DDBJ whole genome shotgun (WGS) entry which is preliminary data.</text>
</comment>
<gene>
    <name evidence="2" type="ORF">OS493_029191</name>
</gene>
<accession>A0A9X0A183</accession>
<protein>
    <submittedName>
        <fullName evidence="2">Uncharacterized protein</fullName>
    </submittedName>
</protein>
<evidence type="ECO:0000313" key="3">
    <source>
        <dbReference type="Proteomes" id="UP001163046"/>
    </source>
</evidence>
<dbReference type="AlphaFoldDB" id="A0A9X0A183"/>
<sequence length="70" mass="7921">MFLNVPPACPSEVFHYFKGRPLPLTKCRDWLDKEFVQRCEEILNEQFTSKGSSASKGNEEKGINGLGTDE</sequence>
<dbReference type="Proteomes" id="UP001163046">
    <property type="component" value="Unassembled WGS sequence"/>
</dbReference>
<name>A0A9X0A183_9CNID</name>
<keyword evidence="3" id="KW-1185">Reference proteome</keyword>
<evidence type="ECO:0000313" key="2">
    <source>
        <dbReference type="EMBL" id="KAJ7389769.1"/>
    </source>
</evidence>
<reference evidence="2" key="1">
    <citation type="submission" date="2023-01" db="EMBL/GenBank/DDBJ databases">
        <title>Genome assembly of the deep-sea coral Lophelia pertusa.</title>
        <authorList>
            <person name="Herrera S."/>
            <person name="Cordes E."/>
        </authorList>
    </citation>
    <scope>NUCLEOTIDE SEQUENCE</scope>
    <source>
        <strain evidence="2">USNM1676648</strain>
        <tissue evidence="2">Polyp</tissue>
    </source>
</reference>
<feature type="region of interest" description="Disordered" evidence="1">
    <location>
        <begin position="48"/>
        <end position="70"/>
    </location>
</feature>
<evidence type="ECO:0000256" key="1">
    <source>
        <dbReference type="SAM" id="MobiDB-lite"/>
    </source>
</evidence>
<dbReference type="EMBL" id="MU825425">
    <property type="protein sequence ID" value="KAJ7389769.1"/>
    <property type="molecule type" value="Genomic_DNA"/>
</dbReference>